<evidence type="ECO:0000256" key="1">
    <source>
        <dbReference type="ARBA" id="ARBA00004141"/>
    </source>
</evidence>
<protein>
    <recommendedName>
        <fullName evidence="9">G-protein coupled receptors family 1 profile domain-containing protein</fullName>
    </recommendedName>
</protein>
<sequence>MSTFPEVQNSSNISSDFFKPDDDWPYEVRRYWLHLQPFVNLVRALLVYVTSFIIVTGVTLNVLSFVVLSSPVINDSSLSIYLRALAISDIGALVFNYATSIARSHSEDVNRLFVDNKYLCDTNAVTMELFQFTSTWLIVCLTWARLVAVAYPLGKHKNSSESSTLATIVILAIVSLTISLTKLYVGGYESDSVFEFAPCRKKPKPWASAMHLYIALSTWLPLIFIFFGNMLLIICVRRTAVIRSRLTPRAFKVNRTLLAVSLVHLILLLPLGVVETIEMYWDVVLVRYPSLDEQENELYAAEEVAFEMVSRFVLSLVSLEFCDKFLFVLSDGEEISQWRSGKFKTMDVVLAL</sequence>
<keyword evidence="6" id="KW-0472">Membrane</keyword>
<dbReference type="PANTHER" id="PTHR24243:SF230">
    <property type="entry name" value="G-PROTEIN COUPLED RECEPTORS FAMILY 1 PROFILE DOMAIN-CONTAINING PROTEIN"/>
    <property type="match status" value="1"/>
</dbReference>
<dbReference type="PANTHER" id="PTHR24243">
    <property type="entry name" value="G-PROTEIN COUPLED RECEPTOR"/>
    <property type="match status" value="1"/>
</dbReference>
<proteinExistence type="inferred from homology"/>
<keyword evidence="4" id="KW-1133">Transmembrane helix</keyword>
<evidence type="ECO:0000256" key="7">
    <source>
        <dbReference type="ARBA" id="ARBA00023170"/>
    </source>
</evidence>
<dbReference type="InterPro" id="IPR017452">
    <property type="entry name" value="GPCR_Rhodpsn_7TM"/>
</dbReference>
<reference evidence="10 11" key="1">
    <citation type="journal article" date="2017" name="Curr. Biol.">
        <title>The Evolution of Venom by Co-option of Single-Copy Genes.</title>
        <authorList>
            <person name="Martinson E.O."/>
            <person name="Mrinalini"/>
            <person name="Kelkar Y.D."/>
            <person name="Chang C.H."/>
            <person name="Werren J.H."/>
        </authorList>
    </citation>
    <scope>NUCLEOTIDE SEQUENCE [LARGE SCALE GENOMIC DNA]</scope>
    <source>
        <strain evidence="10 11">Alberta</strain>
        <tissue evidence="10">Whole body</tissue>
    </source>
</reference>
<dbReference type="PROSITE" id="PS50262">
    <property type="entry name" value="G_PROTEIN_RECEP_F1_2"/>
    <property type="match status" value="1"/>
</dbReference>
<dbReference type="Gene3D" id="1.20.1070.10">
    <property type="entry name" value="Rhodopsin 7-helix transmembrane proteins"/>
    <property type="match status" value="1"/>
</dbReference>
<evidence type="ECO:0000259" key="9">
    <source>
        <dbReference type="PROSITE" id="PS50262"/>
    </source>
</evidence>
<keyword evidence="11" id="KW-1185">Reference proteome</keyword>
<evidence type="ECO:0000256" key="8">
    <source>
        <dbReference type="ARBA" id="ARBA00023224"/>
    </source>
</evidence>
<comment type="similarity">
    <text evidence="2">Belongs to the G-protein coupled receptor 1 family.</text>
</comment>
<keyword evidence="7" id="KW-0675">Receptor</keyword>
<keyword evidence="3" id="KW-0812">Transmembrane</keyword>
<evidence type="ECO:0000313" key="11">
    <source>
        <dbReference type="Proteomes" id="UP000215335"/>
    </source>
</evidence>
<keyword evidence="5" id="KW-0297">G-protein coupled receptor</keyword>
<evidence type="ECO:0000256" key="6">
    <source>
        <dbReference type="ARBA" id="ARBA00023136"/>
    </source>
</evidence>
<dbReference type="InterPro" id="IPR000276">
    <property type="entry name" value="GPCR_Rhodpsn"/>
</dbReference>
<evidence type="ECO:0000256" key="2">
    <source>
        <dbReference type="ARBA" id="ARBA00010663"/>
    </source>
</evidence>
<name>A0A232FHX7_9HYME</name>
<evidence type="ECO:0000256" key="4">
    <source>
        <dbReference type="ARBA" id="ARBA00022989"/>
    </source>
</evidence>
<feature type="domain" description="G-protein coupled receptors family 1 profile" evidence="9">
    <location>
        <begin position="60"/>
        <end position="328"/>
    </location>
</feature>
<dbReference type="Pfam" id="PF00001">
    <property type="entry name" value="7tm_1"/>
    <property type="match status" value="1"/>
</dbReference>
<dbReference type="Proteomes" id="UP000215335">
    <property type="component" value="Unassembled WGS sequence"/>
</dbReference>
<dbReference type="GO" id="GO:0004930">
    <property type="term" value="F:G protein-coupled receptor activity"/>
    <property type="evidence" value="ECO:0007669"/>
    <property type="project" value="UniProtKB-KW"/>
</dbReference>
<dbReference type="STRING" id="543379.A0A232FHX7"/>
<comment type="subcellular location">
    <subcellularLocation>
        <location evidence="1">Membrane</location>
        <topology evidence="1">Multi-pass membrane protein</topology>
    </subcellularLocation>
</comment>
<evidence type="ECO:0000256" key="5">
    <source>
        <dbReference type="ARBA" id="ARBA00023040"/>
    </source>
</evidence>
<dbReference type="GO" id="GO:0005886">
    <property type="term" value="C:plasma membrane"/>
    <property type="evidence" value="ECO:0007669"/>
    <property type="project" value="TreeGrafter"/>
</dbReference>
<gene>
    <name evidence="10" type="ORF">TSAR_017057</name>
</gene>
<evidence type="ECO:0000256" key="3">
    <source>
        <dbReference type="ARBA" id="ARBA00022692"/>
    </source>
</evidence>
<organism evidence="10 11">
    <name type="scientific">Trichomalopsis sarcophagae</name>
    <dbReference type="NCBI Taxonomy" id="543379"/>
    <lineage>
        <taxon>Eukaryota</taxon>
        <taxon>Metazoa</taxon>
        <taxon>Ecdysozoa</taxon>
        <taxon>Arthropoda</taxon>
        <taxon>Hexapoda</taxon>
        <taxon>Insecta</taxon>
        <taxon>Pterygota</taxon>
        <taxon>Neoptera</taxon>
        <taxon>Endopterygota</taxon>
        <taxon>Hymenoptera</taxon>
        <taxon>Apocrita</taxon>
        <taxon>Proctotrupomorpha</taxon>
        <taxon>Chalcidoidea</taxon>
        <taxon>Pteromalidae</taxon>
        <taxon>Pteromalinae</taxon>
        <taxon>Trichomalopsis</taxon>
    </lineage>
</organism>
<keyword evidence="8" id="KW-0807">Transducer</keyword>
<dbReference type="SUPFAM" id="SSF81321">
    <property type="entry name" value="Family A G protein-coupled receptor-like"/>
    <property type="match status" value="1"/>
</dbReference>
<evidence type="ECO:0000313" key="10">
    <source>
        <dbReference type="EMBL" id="OXU30068.1"/>
    </source>
</evidence>
<dbReference type="OrthoDB" id="9990906at2759"/>
<accession>A0A232FHX7</accession>
<dbReference type="EMBL" id="NNAY01000198">
    <property type="protein sequence ID" value="OXU30068.1"/>
    <property type="molecule type" value="Genomic_DNA"/>
</dbReference>
<dbReference type="AlphaFoldDB" id="A0A232FHX7"/>
<comment type="caution">
    <text evidence="10">The sequence shown here is derived from an EMBL/GenBank/DDBJ whole genome shotgun (WGS) entry which is preliminary data.</text>
</comment>